<dbReference type="Pfam" id="PF17292">
    <property type="entry name" value="POB3_N"/>
    <property type="match status" value="1"/>
</dbReference>
<feature type="domain" description="FACT complex subunit SSRP1-like first PH" evidence="3">
    <location>
        <begin position="196"/>
        <end position="220"/>
    </location>
</feature>
<evidence type="ECO:0000313" key="5">
    <source>
        <dbReference type="RefSeq" id="XP_002734443.1"/>
    </source>
</evidence>
<dbReference type="Gene3D" id="2.30.29.150">
    <property type="match status" value="1"/>
</dbReference>
<name>A0ABM0GPH2_SACKO</name>
<reference evidence="5" key="1">
    <citation type="submission" date="2025-08" db="UniProtKB">
        <authorList>
            <consortium name="RefSeq"/>
        </authorList>
    </citation>
    <scope>IDENTIFICATION</scope>
    <source>
        <tissue evidence="5">Testes</tissue>
    </source>
</reference>
<dbReference type="Gene3D" id="2.30.29.30">
    <property type="entry name" value="Pleckstrin-homology domain (PH domain)/Phosphotyrosine-binding domain (PTB)"/>
    <property type="match status" value="1"/>
</dbReference>
<dbReference type="InterPro" id="IPR024954">
    <property type="entry name" value="SSRP1_DD"/>
</dbReference>
<evidence type="ECO:0000259" key="3">
    <source>
        <dbReference type="Pfam" id="PF21103"/>
    </source>
</evidence>
<dbReference type="PANTHER" id="PTHR45849">
    <property type="entry name" value="FACT COMPLEX SUBUNIT SSRP1"/>
    <property type="match status" value="1"/>
</dbReference>
<dbReference type="PANTHER" id="PTHR45849:SF1">
    <property type="entry name" value="FACT COMPLEX SUBUNIT SSRP1"/>
    <property type="match status" value="1"/>
</dbReference>
<dbReference type="InterPro" id="IPR050454">
    <property type="entry name" value="RTT106/SSRP1_HistChap/FACT"/>
</dbReference>
<feature type="domain" description="SSRP1 dimerization" evidence="1">
    <location>
        <begin position="106"/>
        <end position="170"/>
    </location>
</feature>
<evidence type="ECO:0000259" key="1">
    <source>
        <dbReference type="Pfam" id="PF03531"/>
    </source>
</evidence>
<dbReference type="Pfam" id="PF03531">
    <property type="entry name" value="SSrecog"/>
    <property type="match status" value="1"/>
</dbReference>
<accession>A0ABM0GPH2</accession>
<organism evidence="4 5">
    <name type="scientific">Saccoglossus kowalevskii</name>
    <name type="common">Acorn worm</name>
    <dbReference type="NCBI Taxonomy" id="10224"/>
    <lineage>
        <taxon>Eukaryota</taxon>
        <taxon>Metazoa</taxon>
        <taxon>Hemichordata</taxon>
        <taxon>Enteropneusta</taxon>
        <taxon>Harrimaniidae</taxon>
        <taxon>Saccoglossus</taxon>
    </lineage>
</organism>
<protein>
    <submittedName>
        <fullName evidence="5">FACT complex subunit SSRP1-like</fullName>
    </submittedName>
</protein>
<dbReference type="RefSeq" id="XP_002734443.1">
    <property type="nucleotide sequence ID" value="XM_002734397.2"/>
</dbReference>
<dbReference type="GeneID" id="100378614"/>
<dbReference type="InterPro" id="IPR038167">
    <property type="entry name" value="SSRP1_sf"/>
</dbReference>
<evidence type="ECO:0000259" key="2">
    <source>
        <dbReference type="Pfam" id="PF17292"/>
    </source>
</evidence>
<dbReference type="Pfam" id="PF21103">
    <property type="entry name" value="PH1_SSRP1-like"/>
    <property type="match status" value="1"/>
</dbReference>
<dbReference type="Gene3D" id="2.30.29.220">
    <property type="entry name" value="Structure-specific recognition protein (SSRP1)"/>
    <property type="match status" value="1"/>
</dbReference>
<dbReference type="InterPro" id="IPR035417">
    <property type="entry name" value="SSRP1/POB3_N"/>
</dbReference>
<dbReference type="InterPro" id="IPR011993">
    <property type="entry name" value="PH-like_dom_sf"/>
</dbReference>
<feature type="domain" description="FACT complex subunit SSRP1/POB3 N-terminal PH" evidence="2">
    <location>
        <begin position="6"/>
        <end position="99"/>
    </location>
</feature>
<dbReference type="Proteomes" id="UP000694865">
    <property type="component" value="Unplaced"/>
</dbReference>
<sequence>MAEALEFNDIAQEIKGTMNGGRLKLSKQGVVFKNKKTGVVEQVQATDMEKTKWLRAARGHELKLVMKNGSIFRYDGFKEGDYERLSDYIRKNYDLSLDEVELSLKGWNWGTTQFRGSEMSFEVDNKAAFHIPLNNVSHSTTTKNEVTVEFHQNDDADVSLMEMRFFLPTTDPDVDPVEDFHQKVLAKADIIQATGDAIATFTEIPCLTPRGRYDIKIYPNIPTTSW</sequence>
<dbReference type="InterPro" id="IPR048993">
    <property type="entry name" value="SSRP1-like_PH1"/>
</dbReference>
<proteinExistence type="predicted"/>
<keyword evidence="4" id="KW-1185">Reference proteome</keyword>
<gene>
    <name evidence="5" type="primary">LOC100378614</name>
</gene>
<evidence type="ECO:0000313" key="4">
    <source>
        <dbReference type="Proteomes" id="UP000694865"/>
    </source>
</evidence>